<accession>A0AAW0CK14</accession>
<reference evidence="4 5" key="1">
    <citation type="journal article" date="2024" name="J Genomics">
        <title>Draft genome sequencing and assembly of Favolaschia claudopus CIRM-BRFM 2984 isolated from oak limbs.</title>
        <authorList>
            <person name="Navarro D."/>
            <person name="Drula E."/>
            <person name="Chaduli D."/>
            <person name="Cazenave R."/>
            <person name="Ahrendt S."/>
            <person name="Wang J."/>
            <person name="Lipzen A."/>
            <person name="Daum C."/>
            <person name="Barry K."/>
            <person name="Grigoriev I.V."/>
            <person name="Favel A."/>
            <person name="Rosso M.N."/>
            <person name="Martin F."/>
        </authorList>
    </citation>
    <scope>NUCLEOTIDE SEQUENCE [LARGE SCALE GENOMIC DNA]</scope>
    <source>
        <strain evidence="4 5">CIRM-BRFM 2984</strain>
    </source>
</reference>
<name>A0AAW0CK14_9AGAR</name>
<dbReference type="Gene3D" id="3.90.25.10">
    <property type="entry name" value="UDP-galactose 4-epimerase, domain 1"/>
    <property type="match status" value="1"/>
</dbReference>
<evidence type="ECO:0000256" key="1">
    <source>
        <dbReference type="ARBA" id="ARBA00022857"/>
    </source>
</evidence>
<dbReference type="AlphaFoldDB" id="A0AAW0CK14"/>
<dbReference type="GO" id="GO:0016491">
    <property type="term" value="F:oxidoreductase activity"/>
    <property type="evidence" value="ECO:0007669"/>
    <property type="project" value="UniProtKB-KW"/>
</dbReference>
<comment type="caution">
    <text evidence="4">The sequence shown here is derived from an EMBL/GenBank/DDBJ whole genome shotgun (WGS) entry which is preliminary data.</text>
</comment>
<dbReference type="EMBL" id="JAWWNJ010000016">
    <property type="protein sequence ID" value="KAK7039903.1"/>
    <property type="molecule type" value="Genomic_DNA"/>
</dbReference>
<evidence type="ECO:0000313" key="5">
    <source>
        <dbReference type="Proteomes" id="UP001362999"/>
    </source>
</evidence>
<keyword evidence="4" id="KW-0378">Hydrolase</keyword>
<keyword evidence="1" id="KW-0521">NADP</keyword>
<evidence type="ECO:0000313" key="4">
    <source>
        <dbReference type="EMBL" id="KAK7039903.1"/>
    </source>
</evidence>
<dbReference type="InterPro" id="IPR008030">
    <property type="entry name" value="NmrA-like"/>
</dbReference>
<dbReference type="Proteomes" id="UP001362999">
    <property type="component" value="Unassembled WGS sequence"/>
</dbReference>
<keyword evidence="5" id="KW-1185">Reference proteome</keyword>
<dbReference type="Pfam" id="PF05368">
    <property type="entry name" value="NmrA"/>
    <property type="match status" value="1"/>
</dbReference>
<dbReference type="InterPro" id="IPR051609">
    <property type="entry name" value="NmrA/Isoflavone_reductase-like"/>
</dbReference>
<evidence type="ECO:0000259" key="3">
    <source>
        <dbReference type="Pfam" id="PF05368"/>
    </source>
</evidence>
<dbReference type="PANTHER" id="PTHR47706:SF9">
    <property type="entry name" value="NMRA-LIKE DOMAIN-CONTAINING PROTEIN-RELATED"/>
    <property type="match status" value="1"/>
</dbReference>
<feature type="domain" description="NmrA-like" evidence="3">
    <location>
        <begin position="3"/>
        <end position="110"/>
    </location>
</feature>
<dbReference type="InterPro" id="IPR036291">
    <property type="entry name" value="NAD(P)-bd_dom_sf"/>
</dbReference>
<evidence type="ECO:0000256" key="2">
    <source>
        <dbReference type="ARBA" id="ARBA00023002"/>
    </source>
</evidence>
<dbReference type="PANTHER" id="PTHR47706">
    <property type="entry name" value="NMRA-LIKE FAMILY PROTEIN"/>
    <property type="match status" value="1"/>
</dbReference>
<dbReference type="Gene3D" id="3.40.50.720">
    <property type="entry name" value="NAD(P)-binding Rossmann-like Domain"/>
    <property type="match status" value="1"/>
</dbReference>
<gene>
    <name evidence="4" type="ORF">R3P38DRAFT_3262236</name>
</gene>
<protein>
    <submittedName>
        <fullName evidence="4">Glycoside hydrolase</fullName>
    </submittedName>
</protein>
<organism evidence="4 5">
    <name type="scientific">Favolaschia claudopus</name>
    <dbReference type="NCBI Taxonomy" id="2862362"/>
    <lineage>
        <taxon>Eukaryota</taxon>
        <taxon>Fungi</taxon>
        <taxon>Dikarya</taxon>
        <taxon>Basidiomycota</taxon>
        <taxon>Agaricomycotina</taxon>
        <taxon>Agaricomycetes</taxon>
        <taxon>Agaricomycetidae</taxon>
        <taxon>Agaricales</taxon>
        <taxon>Marasmiineae</taxon>
        <taxon>Mycenaceae</taxon>
        <taxon>Favolaschia</taxon>
    </lineage>
</organism>
<proteinExistence type="predicted"/>
<dbReference type="SUPFAM" id="SSF51735">
    <property type="entry name" value="NAD(P)-binding Rossmann-fold domains"/>
    <property type="match status" value="1"/>
</dbReference>
<dbReference type="GO" id="GO:0016787">
    <property type="term" value="F:hydrolase activity"/>
    <property type="evidence" value="ECO:0007669"/>
    <property type="project" value="UniProtKB-KW"/>
</dbReference>
<keyword evidence="2" id="KW-0560">Oxidoreductase</keyword>
<sequence length="345" mass="38968">MSKQKVLLLGATGHTGNSILQGLLRDKASFEVVALIRPSSADKPDVHKLKEEFGVKILLVDIINAPVEELVDALTGIDVFISAIDALGQLAQLRLVAAAKQAGVKRFVPCAWITVAPPGGIMKLRDLVSLSFRSPTDSNEYQYHHQKEQVYQEIWKAHLPYTIIDVGYWHQISFPSLPSGKVDYALSSLRPTAEIHHGGDTLNMLTDLRDIGNYVALIIKDERTLNRFVCTYSDALSENQIFEIMEEMSGEKIVERKAISASDILTMRDTASARIETDPPNWREHMMFISAEYNYSKYVRGDNTPEYAKYLGYLDARELYPEFKPISFRNFVTELLDGKIEKPHY</sequence>